<evidence type="ECO:0000256" key="9">
    <source>
        <dbReference type="ARBA" id="ARBA00022755"/>
    </source>
</evidence>
<evidence type="ECO:0000256" key="8">
    <source>
        <dbReference type="ARBA" id="ARBA00022741"/>
    </source>
</evidence>
<dbReference type="Pfam" id="PF02769">
    <property type="entry name" value="AIRS_C"/>
    <property type="match status" value="1"/>
</dbReference>
<keyword evidence="7 15" id="KW-0436">Ligase</keyword>
<organism evidence="18 19">
    <name type="scientific">Oenococcus kitaharae DSM 17330</name>
    <dbReference type="NCBI Taxonomy" id="1045004"/>
    <lineage>
        <taxon>Bacteria</taxon>
        <taxon>Bacillati</taxon>
        <taxon>Bacillota</taxon>
        <taxon>Bacilli</taxon>
        <taxon>Lactobacillales</taxon>
        <taxon>Lactobacillaceae</taxon>
        <taxon>Oenococcus</taxon>
    </lineage>
</organism>
<protein>
    <recommendedName>
        <fullName evidence="5 15">Phosphoribosylformylglycinamidine cyclo-ligase</fullName>
        <ecNumber evidence="4 15">6.3.3.1</ecNumber>
    </recommendedName>
    <alternativeName>
        <fullName evidence="12 15">AIR synthase</fullName>
    </alternativeName>
    <alternativeName>
        <fullName evidence="13 15">AIRS</fullName>
    </alternativeName>
    <alternativeName>
        <fullName evidence="11 15">Phosphoribosyl-aminoimidazole synthetase</fullName>
    </alternativeName>
</protein>
<gene>
    <name evidence="15" type="primary">purM</name>
    <name evidence="18" type="ORF">OKIT_1336</name>
</gene>
<comment type="similarity">
    <text evidence="3 15">Belongs to the AIR synthase family.</text>
</comment>
<dbReference type="GO" id="GO:0004641">
    <property type="term" value="F:phosphoribosylformylglycinamidine cyclo-ligase activity"/>
    <property type="evidence" value="ECO:0007669"/>
    <property type="project" value="UniProtKB-UniRule"/>
</dbReference>
<accession>G9WH11</accession>
<dbReference type="GO" id="GO:0005524">
    <property type="term" value="F:ATP binding"/>
    <property type="evidence" value="ECO:0007669"/>
    <property type="project" value="UniProtKB-KW"/>
</dbReference>
<dbReference type="RefSeq" id="WP_007746315.1">
    <property type="nucleotide sequence ID" value="NZ_CM001398.1"/>
</dbReference>
<keyword evidence="10 15" id="KW-0067">ATP-binding</keyword>
<dbReference type="HOGENOM" id="CLU_047116_0_0_9"/>
<dbReference type="InterPro" id="IPR036676">
    <property type="entry name" value="PurM-like_C_sf"/>
</dbReference>
<name>G9WH11_9LACO</name>
<dbReference type="AlphaFoldDB" id="G9WH11"/>
<keyword evidence="9 15" id="KW-0658">Purine biosynthesis</keyword>
<evidence type="ECO:0000256" key="2">
    <source>
        <dbReference type="ARBA" id="ARBA00004686"/>
    </source>
</evidence>
<dbReference type="PATRIC" id="fig|1045004.4.peg.1311"/>
<dbReference type="InterPro" id="IPR004733">
    <property type="entry name" value="PurM_cligase"/>
</dbReference>
<dbReference type="EC" id="6.3.3.1" evidence="4 15"/>
<dbReference type="Proteomes" id="UP000004959">
    <property type="component" value="Chromosome"/>
</dbReference>
<feature type="domain" description="PurM-like N-terminal" evidence="16">
    <location>
        <begin position="56"/>
        <end position="161"/>
    </location>
</feature>
<comment type="pathway">
    <text evidence="2 15">Purine metabolism; IMP biosynthesis via de novo pathway; 5-amino-1-(5-phospho-D-ribosyl)imidazole from N(2)-formyl-N(1)-(5-phospho-D-ribosyl)glycinamide: step 2/2.</text>
</comment>
<keyword evidence="8 15" id="KW-0547">Nucleotide-binding</keyword>
<evidence type="ECO:0000256" key="5">
    <source>
        <dbReference type="ARBA" id="ARBA00020367"/>
    </source>
</evidence>
<dbReference type="GO" id="GO:0004637">
    <property type="term" value="F:phosphoribosylamine-glycine ligase activity"/>
    <property type="evidence" value="ECO:0007669"/>
    <property type="project" value="TreeGrafter"/>
</dbReference>
<dbReference type="InterPro" id="IPR016188">
    <property type="entry name" value="PurM-like_N"/>
</dbReference>
<evidence type="ECO:0000256" key="10">
    <source>
        <dbReference type="ARBA" id="ARBA00022840"/>
    </source>
</evidence>
<dbReference type="STRING" id="336988.NT96_00325"/>
<evidence type="ECO:0000256" key="7">
    <source>
        <dbReference type="ARBA" id="ARBA00022598"/>
    </source>
</evidence>
<dbReference type="UniPathway" id="UPA00074">
    <property type="reaction ID" value="UER00129"/>
</dbReference>
<evidence type="ECO:0000256" key="15">
    <source>
        <dbReference type="HAMAP-Rule" id="MF_00741"/>
    </source>
</evidence>
<evidence type="ECO:0000313" key="18">
    <source>
        <dbReference type="EMBL" id="EHN59419.1"/>
    </source>
</evidence>
<evidence type="ECO:0000256" key="1">
    <source>
        <dbReference type="ARBA" id="ARBA00004496"/>
    </source>
</evidence>
<dbReference type="Gene3D" id="3.30.1330.10">
    <property type="entry name" value="PurM-like, N-terminal domain"/>
    <property type="match status" value="1"/>
</dbReference>
<dbReference type="HAMAP" id="MF_00741">
    <property type="entry name" value="AIRS"/>
    <property type="match status" value="1"/>
</dbReference>
<dbReference type="GO" id="GO:0046084">
    <property type="term" value="P:adenine biosynthetic process"/>
    <property type="evidence" value="ECO:0007669"/>
    <property type="project" value="TreeGrafter"/>
</dbReference>
<evidence type="ECO:0000256" key="6">
    <source>
        <dbReference type="ARBA" id="ARBA00022490"/>
    </source>
</evidence>
<evidence type="ECO:0000313" key="19">
    <source>
        <dbReference type="Proteomes" id="UP000004959"/>
    </source>
</evidence>
<dbReference type="InterPro" id="IPR010918">
    <property type="entry name" value="PurM-like_C_dom"/>
</dbReference>
<dbReference type="PANTHER" id="PTHR10520">
    <property type="entry name" value="TRIFUNCTIONAL PURINE BIOSYNTHETIC PROTEIN ADENOSINE-3-RELATED"/>
    <property type="match status" value="1"/>
</dbReference>
<dbReference type="EMBL" id="AFVZ01000001">
    <property type="protein sequence ID" value="EHN59419.1"/>
    <property type="molecule type" value="Genomic_DNA"/>
</dbReference>
<comment type="subcellular location">
    <subcellularLocation>
        <location evidence="1 15">Cytoplasm</location>
    </subcellularLocation>
</comment>
<dbReference type="NCBIfam" id="TIGR00878">
    <property type="entry name" value="purM"/>
    <property type="match status" value="1"/>
</dbReference>
<feature type="domain" description="PurM-like C-terminal" evidence="17">
    <location>
        <begin position="174"/>
        <end position="331"/>
    </location>
</feature>
<proteinExistence type="inferred from homology"/>
<evidence type="ECO:0000259" key="16">
    <source>
        <dbReference type="Pfam" id="PF00586"/>
    </source>
</evidence>
<keyword evidence="6 15" id="KW-0963">Cytoplasm</keyword>
<dbReference type="CDD" id="cd02196">
    <property type="entry name" value="PurM"/>
    <property type="match status" value="1"/>
</dbReference>
<dbReference type="InterPro" id="IPR036921">
    <property type="entry name" value="PurM-like_N_sf"/>
</dbReference>
<comment type="catalytic activity">
    <reaction evidence="14 15">
        <text>2-formamido-N(1)-(5-O-phospho-beta-D-ribosyl)acetamidine + ATP = 5-amino-1-(5-phospho-beta-D-ribosyl)imidazole + ADP + phosphate + H(+)</text>
        <dbReference type="Rhea" id="RHEA:23032"/>
        <dbReference type="ChEBI" id="CHEBI:15378"/>
        <dbReference type="ChEBI" id="CHEBI:30616"/>
        <dbReference type="ChEBI" id="CHEBI:43474"/>
        <dbReference type="ChEBI" id="CHEBI:137981"/>
        <dbReference type="ChEBI" id="CHEBI:147287"/>
        <dbReference type="ChEBI" id="CHEBI:456216"/>
        <dbReference type="EC" id="6.3.3.1"/>
    </reaction>
</comment>
<dbReference type="SUPFAM" id="SSF56042">
    <property type="entry name" value="PurM C-terminal domain-like"/>
    <property type="match status" value="1"/>
</dbReference>
<dbReference type="OrthoDB" id="9802507at2"/>
<sequence>MSEDAYAKSGVDIKAGEDAVAKISDSVKSTYTDGVLDGIGSFASFFQLPAGYKNPVLVSGTDGVGSKLLLAQAADQHGSIGQDLVAMVANDILVQGAKPLFMLDYLAIDHVESDKVAKIVAGIADGARQAGMALIGGEMAELADMYPKNEYDLAGFAVGVVDKTAILDGSQSAEGDVLLGLASNGLHSNGFSLVRQLLMKNPGLSWAQLDPNLQTELLKPTRIYVKALLPLMQADRIHAAAHITGGGMLENLPRMLNDNVTAEIHWGTWPIPAIFKRLQTAGQLSDTEMLRTFNLGIGLVVAVAPDQAAVVSESLQAAGEQVYPIGHLIKRAASDQALTFVGQPDWSQEP</sequence>
<keyword evidence="19" id="KW-1185">Reference proteome</keyword>
<dbReference type="GO" id="GO:0006189">
    <property type="term" value="P:'de novo' IMP biosynthetic process"/>
    <property type="evidence" value="ECO:0007669"/>
    <property type="project" value="UniProtKB-UniRule"/>
</dbReference>
<evidence type="ECO:0000256" key="14">
    <source>
        <dbReference type="ARBA" id="ARBA00049057"/>
    </source>
</evidence>
<evidence type="ECO:0000256" key="11">
    <source>
        <dbReference type="ARBA" id="ARBA00031908"/>
    </source>
</evidence>
<evidence type="ECO:0000256" key="3">
    <source>
        <dbReference type="ARBA" id="ARBA00010280"/>
    </source>
</evidence>
<evidence type="ECO:0000256" key="12">
    <source>
        <dbReference type="ARBA" id="ARBA00032931"/>
    </source>
</evidence>
<dbReference type="FunFam" id="3.30.1330.10:FF:000001">
    <property type="entry name" value="Phosphoribosylformylglycinamidine cyclo-ligase"/>
    <property type="match status" value="1"/>
</dbReference>
<evidence type="ECO:0000256" key="13">
    <source>
        <dbReference type="ARBA" id="ARBA00033093"/>
    </source>
</evidence>
<dbReference type="Pfam" id="PF00586">
    <property type="entry name" value="AIRS"/>
    <property type="match status" value="1"/>
</dbReference>
<comment type="caution">
    <text evidence="18">The sequence shown here is derived from an EMBL/GenBank/DDBJ whole genome shotgun (WGS) entry which is preliminary data.</text>
</comment>
<dbReference type="GO" id="GO:0005829">
    <property type="term" value="C:cytosol"/>
    <property type="evidence" value="ECO:0007669"/>
    <property type="project" value="TreeGrafter"/>
</dbReference>
<reference evidence="18 19" key="1">
    <citation type="journal article" date="2012" name="PLoS ONE">
        <title>Functional divergence in the genus oenococcus as predicted by genome sequencing of the newly-described species, Oenococcus kitaharae.</title>
        <authorList>
            <person name="Borneman A.R."/>
            <person name="McCarthy J.M."/>
            <person name="Chambers P.J."/>
            <person name="Bartowsky E.J."/>
        </authorList>
    </citation>
    <scope>NUCLEOTIDE SEQUENCE [LARGE SCALE GENOMIC DNA]</scope>
    <source>
        <strain evidence="19">DSM17330</strain>
    </source>
</reference>
<dbReference type="Gene3D" id="3.90.650.10">
    <property type="entry name" value="PurM-like C-terminal domain"/>
    <property type="match status" value="1"/>
</dbReference>
<evidence type="ECO:0000259" key="17">
    <source>
        <dbReference type="Pfam" id="PF02769"/>
    </source>
</evidence>
<dbReference type="FunFam" id="3.90.650.10:FF:000011">
    <property type="entry name" value="Phosphoribosylformylglycinamidine cyclo-ligase"/>
    <property type="match status" value="1"/>
</dbReference>
<dbReference type="PANTHER" id="PTHR10520:SF12">
    <property type="entry name" value="TRIFUNCTIONAL PURINE BIOSYNTHETIC PROTEIN ADENOSINE-3"/>
    <property type="match status" value="1"/>
</dbReference>
<dbReference type="eggNOG" id="COG0150">
    <property type="taxonomic scope" value="Bacteria"/>
</dbReference>
<dbReference type="SUPFAM" id="SSF55326">
    <property type="entry name" value="PurM N-terminal domain-like"/>
    <property type="match status" value="1"/>
</dbReference>
<evidence type="ECO:0000256" key="4">
    <source>
        <dbReference type="ARBA" id="ARBA00013047"/>
    </source>
</evidence>